<feature type="compositionally biased region" description="Low complexity" evidence="1">
    <location>
        <begin position="104"/>
        <end position="121"/>
    </location>
</feature>
<dbReference type="Proteomes" id="UP001151760">
    <property type="component" value="Unassembled WGS sequence"/>
</dbReference>
<keyword evidence="3" id="KW-1185">Reference proteome</keyword>
<organism evidence="2 3">
    <name type="scientific">Tanacetum coccineum</name>
    <dbReference type="NCBI Taxonomy" id="301880"/>
    <lineage>
        <taxon>Eukaryota</taxon>
        <taxon>Viridiplantae</taxon>
        <taxon>Streptophyta</taxon>
        <taxon>Embryophyta</taxon>
        <taxon>Tracheophyta</taxon>
        <taxon>Spermatophyta</taxon>
        <taxon>Magnoliopsida</taxon>
        <taxon>eudicotyledons</taxon>
        <taxon>Gunneridae</taxon>
        <taxon>Pentapetalae</taxon>
        <taxon>asterids</taxon>
        <taxon>campanulids</taxon>
        <taxon>Asterales</taxon>
        <taxon>Asteraceae</taxon>
        <taxon>Asteroideae</taxon>
        <taxon>Anthemideae</taxon>
        <taxon>Anthemidinae</taxon>
        <taxon>Tanacetum</taxon>
    </lineage>
</organism>
<feature type="region of interest" description="Disordered" evidence="1">
    <location>
        <begin position="75"/>
        <end position="129"/>
    </location>
</feature>
<protein>
    <submittedName>
        <fullName evidence="2">Uncharacterized protein</fullName>
    </submittedName>
</protein>
<evidence type="ECO:0000256" key="1">
    <source>
        <dbReference type="SAM" id="MobiDB-lite"/>
    </source>
</evidence>
<reference evidence="2" key="2">
    <citation type="submission" date="2022-01" db="EMBL/GenBank/DDBJ databases">
        <authorList>
            <person name="Yamashiro T."/>
            <person name="Shiraishi A."/>
            <person name="Satake H."/>
            <person name="Nakayama K."/>
        </authorList>
    </citation>
    <scope>NUCLEOTIDE SEQUENCE</scope>
</reference>
<gene>
    <name evidence="2" type="ORF">Tco_0821619</name>
</gene>
<sequence>MNSLSLGHVDGFSKSEAFEAVHFPSILSGNFFRSSVSIKIVGICNGSSLCFWACRNAESGFRIDLTLKDYGLIHKDRDNDANDRDDDEREISDNSSSGTKKYRGSNSSDGGNTGDGVKIVGGVIGSGDE</sequence>
<dbReference type="EMBL" id="BQNB010012195">
    <property type="protein sequence ID" value="GJT00450.1"/>
    <property type="molecule type" value="Genomic_DNA"/>
</dbReference>
<evidence type="ECO:0000313" key="3">
    <source>
        <dbReference type="Proteomes" id="UP001151760"/>
    </source>
</evidence>
<evidence type="ECO:0000313" key="2">
    <source>
        <dbReference type="EMBL" id="GJT00450.1"/>
    </source>
</evidence>
<proteinExistence type="predicted"/>
<reference evidence="2" key="1">
    <citation type="journal article" date="2022" name="Int. J. Mol. Sci.">
        <title>Draft Genome of Tanacetum Coccineum: Genomic Comparison of Closely Related Tanacetum-Family Plants.</title>
        <authorList>
            <person name="Yamashiro T."/>
            <person name="Shiraishi A."/>
            <person name="Nakayama K."/>
            <person name="Satake H."/>
        </authorList>
    </citation>
    <scope>NUCLEOTIDE SEQUENCE</scope>
</reference>
<name>A0ABQ5ACT0_9ASTR</name>
<accession>A0ABQ5ACT0</accession>
<comment type="caution">
    <text evidence="2">The sequence shown here is derived from an EMBL/GenBank/DDBJ whole genome shotgun (WGS) entry which is preliminary data.</text>
</comment>